<organism evidence="2 3">
    <name type="scientific">Microbacterium betulae</name>
    <dbReference type="NCBI Taxonomy" id="2981139"/>
    <lineage>
        <taxon>Bacteria</taxon>
        <taxon>Bacillati</taxon>
        <taxon>Actinomycetota</taxon>
        <taxon>Actinomycetes</taxon>
        <taxon>Micrococcales</taxon>
        <taxon>Microbacteriaceae</taxon>
        <taxon>Microbacterium</taxon>
    </lineage>
</organism>
<accession>A0AA97FKC9</accession>
<proteinExistence type="predicted"/>
<sequence length="150" mass="15263">MRRLMTIIAMAISPIAFAQPATAEEPLHPDVAYALAAVPGGVALDSRNAMWPELGMELTVPADVAARAAVGRCASGRVCAFAQGSGAGTMLSWTGCSNYSTAALGQVRSIANARTSGQFHARSGSTILATASAGTRVNVSGSVDNVRCVP</sequence>
<dbReference type="Proteomes" id="UP001305498">
    <property type="component" value="Chromosome"/>
</dbReference>
<reference evidence="2 3" key="1">
    <citation type="submission" date="2023-02" db="EMBL/GenBank/DDBJ databases">
        <title>Microbacterium betulae sp. nov., isolated from birch wood.</title>
        <authorList>
            <person name="Pasciak M."/>
            <person name="Pawlik K.J."/>
            <person name="Martynowski D."/>
            <person name="Laczmanski L."/>
            <person name="Ciekot J."/>
            <person name="Szponar B."/>
            <person name="Wojcik-Fatla A."/>
            <person name="Mackiewicz B."/>
            <person name="Farian E."/>
            <person name="Cholewa G."/>
            <person name="Cholewa A."/>
            <person name="Dutkiewicz J."/>
        </authorList>
    </citation>
    <scope>NUCLEOTIDE SEQUENCE [LARGE SCALE GENOMIC DNA]</scope>
    <source>
        <strain evidence="2 3">AB</strain>
    </source>
</reference>
<evidence type="ECO:0000256" key="1">
    <source>
        <dbReference type="SAM" id="SignalP"/>
    </source>
</evidence>
<feature type="signal peptide" evidence="1">
    <location>
        <begin position="1"/>
        <end position="18"/>
    </location>
</feature>
<gene>
    <name evidence="2" type="ORF">N8K70_08380</name>
</gene>
<evidence type="ECO:0000313" key="2">
    <source>
        <dbReference type="EMBL" id="WOF24655.1"/>
    </source>
</evidence>
<dbReference type="EMBL" id="CP118157">
    <property type="protein sequence ID" value="WOF24655.1"/>
    <property type="molecule type" value="Genomic_DNA"/>
</dbReference>
<evidence type="ECO:0000313" key="3">
    <source>
        <dbReference type="Proteomes" id="UP001305498"/>
    </source>
</evidence>
<dbReference type="Pfam" id="PF03995">
    <property type="entry name" value="Inhibitor_I36"/>
    <property type="match status" value="1"/>
</dbReference>
<keyword evidence="3" id="KW-1185">Reference proteome</keyword>
<keyword evidence="1" id="KW-0732">Signal</keyword>
<protein>
    <submittedName>
        <fullName evidence="2">Peptidase inhibitor family I36 protein</fullName>
    </submittedName>
</protein>
<name>A0AA97FKC9_9MICO</name>
<dbReference type="KEGG" id="mbet:N8K70_08380"/>
<feature type="chain" id="PRO_5041717914" evidence="1">
    <location>
        <begin position="19"/>
        <end position="150"/>
    </location>
</feature>
<dbReference type="RefSeq" id="WP_317141128.1">
    <property type="nucleotide sequence ID" value="NZ_CP118157.1"/>
</dbReference>
<dbReference type="AlphaFoldDB" id="A0AA97FKC9"/>